<evidence type="ECO:0000313" key="3">
    <source>
        <dbReference type="Proteomes" id="UP000254033"/>
    </source>
</evidence>
<accession>A0A378IWJ9</accession>
<feature type="chain" id="PRO_5016787741" evidence="1">
    <location>
        <begin position="25"/>
        <end position="131"/>
    </location>
</feature>
<protein>
    <submittedName>
        <fullName evidence="2">Uncharacterized protein</fullName>
    </submittedName>
</protein>
<name>A0A378IWJ9_9GAMM</name>
<dbReference type="RefSeq" id="WP_115175817.1">
    <property type="nucleotide sequence ID" value="NZ_UGNY01000001.1"/>
</dbReference>
<sequence>MKKITIAGLALFITGIFMNTTSFAYPDRHAIEEECRTAVSQLNELISQNPDDTCMGDIKIAASYVKASALKLHYHRFEQALTDILYGQHELKDISTNRSWCRQVAKDAKPFIPIVTQIGRDIEMLSRIQEL</sequence>
<evidence type="ECO:0000313" key="2">
    <source>
        <dbReference type="EMBL" id="STX39300.1"/>
    </source>
</evidence>
<reference evidence="2 3" key="1">
    <citation type="submission" date="2018-06" db="EMBL/GenBank/DDBJ databases">
        <authorList>
            <consortium name="Pathogen Informatics"/>
            <person name="Doyle S."/>
        </authorList>
    </citation>
    <scope>NUCLEOTIDE SEQUENCE [LARGE SCALE GENOMIC DNA]</scope>
    <source>
        <strain evidence="2 3">NCTC11978</strain>
    </source>
</reference>
<feature type="signal peptide" evidence="1">
    <location>
        <begin position="1"/>
        <end position="24"/>
    </location>
</feature>
<organism evidence="2 3">
    <name type="scientific">Legionella feeleii</name>
    <dbReference type="NCBI Taxonomy" id="453"/>
    <lineage>
        <taxon>Bacteria</taxon>
        <taxon>Pseudomonadati</taxon>
        <taxon>Pseudomonadota</taxon>
        <taxon>Gammaproteobacteria</taxon>
        <taxon>Legionellales</taxon>
        <taxon>Legionellaceae</taxon>
        <taxon>Legionella</taxon>
    </lineage>
</organism>
<dbReference type="Proteomes" id="UP000254033">
    <property type="component" value="Unassembled WGS sequence"/>
</dbReference>
<evidence type="ECO:0000256" key="1">
    <source>
        <dbReference type="SAM" id="SignalP"/>
    </source>
</evidence>
<keyword evidence="1" id="KW-0732">Signal</keyword>
<dbReference type="EMBL" id="UGNY01000001">
    <property type="protein sequence ID" value="STX39300.1"/>
    <property type="molecule type" value="Genomic_DNA"/>
</dbReference>
<proteinExistence type="predicted"/>
<gene>
    <name evidence="2" type="ORF">NCTC11978_02495</name>
</gene>
<dbReference type="AlphaFoldDB" id="A0A378IWJ9"/>